<protein>
    <submittedName>
        <fullName evidence="1">Nitrous oxide reductase</fullName>
    </submittedName>
</protein>
<name>A0A0N4VRK5_ENTVE</name>
<dbReference type="PANTHER" id="PTHR10151:SF114">
    <property type="entry name" value="ECTONUCLEOTIDE PYROPHOSPHATASE_PHOSPHODIESTERASE C27A7.3"/>
    <property type="match status" value="1"/>
</dbReference>
<dbReference type="PANTHER" id="PTHR10151">
    <property type="entry name" value="ECTONUCLEOTIDE PYROPHOSPHATASE/PHOSPHODIESTERASE"/>
    <property type="match status" value="1"/>
</dbReference>
<dbReference type="Pfam" id="PF01663">
    <property type="entry name" value="Phosphodiest"/>
    <property type="match status" value="1"/>
</dbReference>
<dbReference type="WBParaSite" id="EVEC_0001367601-mRNA-1">
    <property type="protein sequence ID" value="EVEC_0001367601-mRNA-1"/>
    <property type="gene ID" value="EVEC_0001367601"/>
</dbReference>
<dbReference type="Gene3D" id="3.30.1360.180">
    <property type="match status" value="1"/>
</dbReference>
<dbReference type="GO" id="GO:0016529">
    <property type="term" value="C:sarcoplasmic reticulum"/>
    <property type="evidence" value="ECO:0007669"/>
    <property type="project" value="TreeGrafter"/>
</dbReference>
<dbReference type="InterPro" id="IPR002591">
    <property type="entry name" value="Phosphodiest/P_Trfase"/>
</dbReference>
<dbReference type="SUPFAM" id="SSF53649">
    <property type="entry name" value="Alkaline phosphatase-like"/>
    <property type="match status" value="1"/>
</dbReference>
<sequence length="188" mass="21502">LFQKIFTQSTKDSGWYFGEPIWSTVRKQNLKSAVFFWPGSEAPEHLPSYYEKYDKNVPFVQRADQVVEWLKLPDGERPTLVHMYMEEPDSSGHVTGPNTHRKITASVDTAMATMKCKNGTDYLIHKRKEYALPVRYHYGGSARVGDAVVEGRATVFIMKDEAENTKRSTNFGNHGYDNRLVSMRAIFG</sequence>
<reference evidence="1" key="1">
    <citation type="submission" date="2017-02" db="UniProtKB">
        <authorList>
            <consortium name="WormBaseParasite"/>
        </authorList>
    </citation>
    <scope>IDENTIFICATION</scope>
</reference>
<dbReference type="Gene3D" id="3.40.720.10">
    <property type="entry name" value="Alkaline Phosphatase, subunit A"/>
    <property type="match status" value="2"/>
</dbReference>
<dbReference type="GO" id="GO:0031674">
    <property type="term" value="C:I band"/>
    <property type="evidence" value="ECO:0007669"/>
    <property type="project" value="TreeGrafter"/>
</dbReference>
<dbReference type="GO" id="GO:0055120">
    <property type="term" value="C:striated muscle dense body"/>
    <property type="evidence" value="ECO:0007669"/>
    <property type="project" value="TreeGrafter"/>
</dbReference>
<evidence type="ECO:0000313" key="1">
    <source>
        <dbReference type="WBParaSite" id="EVEC_0001367601-mRNA-1"/>
    </source>
</evidence>
<dbReference type="InterPro" id="IPR017850">
    <property type="entry name" value="Alkaline_phosphatase_core_sf"/>
</dbReference>
<organism evidence="1">
    <name type="scientific">Enterobius vermicularis</name>
    <name type="common">Human pinworm</name>
    <dbReference type="NCBI Taxonomy" id="51028"/>
    <lineage>
        <taxon>Eukaryota</taxon>
        <taxon>Metazoa</taxon>
        <taxon>Ecdysozoa</taxon>
        <taxon>Nematoda</taxon>
        <taxon>Chromadorea</taxon>
        <taxon>Rhabditida</taxon>
        <taxon>Spirurina</taxon>
        <taxon>Oxyuridomorpha</taxon>
        <taxon>Oxyuroidea</taxon>
        <taxon>Oxyuridae</taxon>
        <taxon>Enterobius</taxon>
    </lineage>
</organism>
<accession>A0A0N4VRK5</accession>
<dbReference type="AlphaFoldDB" id="A0A0N4VRK5"/>
<proteinExistence type="predicted"/>